<evidence type="ECO:0000313" key="3">
    <source>
        <dbReference type="EMBL" id="KAF8910098.1"/>
    </source>
</evidence>
<dbReference type="Gene3D" id="3.20.20.380">
    <property type="entry name" value="Copper homeostasis (CutC) domain"/>
    <property type="match status" value="1"/>
</dbReference>
<evidence type="ECO:0000256" key="2">
    <source>
        <dbReference type="ARBA" id="ARBA00019014"/>
    </source>
</evidence>
<comment type="similarity">
    <text evidence="1">Belongs to the CutC family.</text>
</comment>
<dbReference type="SUPFAM" id="SSF110395">
    <property type="entry name" value="CutC-like"/>
    <property type="match status" value="1"/>
</dbReference>
<accession>A0A9P5TS68</accession>
<evidence type="ECO:0000313" key="4">
    <source>
        <dbReference type="Proteomes" id="UP000724874"/>
    </source>
</evidence>
<dbReference type="GO" id="GO:0005507">
    <property type="term" value="F:copper ion binding"/>
    <property type="evidence" value="ECO:0007669"/>
    <property type="project" value="TreeGrafter"/>
</dbReference>
<proteinExistence type="inferred from homology"/>
<evidence type="ECO:0000256" key="1">
    <source>
        <dbReference type="ARBA" id="ARBA00007768"/>
    </source>
</evidence>
<reference evidence="3" key="1">
    <citation type="submission" date="2020-11" db="EMBL/GenBank/DDBJ databases">
        <authorList>
            <consortium name="DOE Joint Genome Institute"/>
            <person name="Ahrendt S."/>
            <person name="Riley R."/>
            <person name="Andreopoulos W."/>
            <person name="LaButti K."/>
            <person name="Pangilinan J."/>
            <person name="Ruiz-duenas F.J."/>
            <person name="Barrasa J.M."/>
            <person name="Sanchez-Garcia M."/>
            <person name="Camarero S."/>
            <person name="Miyauchi S."/>
            <person name="Serrano A."/>
            <person name="Linde D."/>
            <person name="Babiker R."/>
            <person name="Drula E."/>
            <person name="Ayuso-Fernandez I."/>
            <person name="Pacheco R."/>
            <person name="Padilla G."/>
            <person name="Ferreira P."/>
            <person name="Barriuso J."/>
            <person name="Kellner H."/>
            <person name="Castanera R."/>
            <person name="Alfaro M."/>
            <person name="Ramirez L."/>
            <person name="Pisabarro A.G."/>
            <person name="Kuo A."/>
            <person name="Tritt A."/>
            <person name="Lipzen A."/>
            <person name="He G."/>
            <person name="Yan M."/>
            <person name="Ng V."/>
            <person name="Cullen D."/>
            <person name="Martin F."/>
            <person name="Rosso M.-N."/>
            <person name="Henrissat B."/>
            <person name="Hibbett D."/>
            <person name="Martinez A.T."/>
            <person name="Grigoriev I.V."/>
        </authorList>
    </citation>
    <scope>NUCLEOTIDE SEQUENCE</scope>
    <source>
        <strain evidence="3">AH 44721</strain>
    </source>
</reference>
<dbReference type="PANTHER" id="PTHR12598">
    <property type="entry name" value="COPPER HOMEOSTASIS PROTEIN CUTC"/>
    <property type="match status" value="1"/>
</dbReference>
<organism evidence="3 4">
    <name type="scientific">Gymnopilus junonius</name>
    <name type="common">Spectacular rustgill mushroom</name>
    <name type="synonym">Gymnopilus spectabilis subsp. junonius</name>
    <dbReference type="NCBI Taxonomy" id="109634"/>
    <lineage>
        <taxon>Eukaryota</taxon>
        <taxon>Fungi</taxon>
        <taxon>Dikarya</taxon>
        <taxon>Basidiomycota</taxon>
        <taxon>Agaricomycotina</taxon>
        <taxon>Agaricomycetes</taxon>
        <taxon>Agaricomycetidae</taxon>
        <taxon>Agaricales</taxon>
        <taxon>Agaricineae</taxon>
        <taxon>Hymenogastraceae</taxon>
        <taxon>Gymnopilus</taxon>
    </lineage>
</organism>
<sequence>MAIVPGTLLIEVCVDSVQSAVAAVKGGADRLEVCGNLGVGGGTTPTVGLVKAIQTVVPDVQTMVMIRPRVGDFLYSKEEVSIMLDDIRVFKELTQIRGFVVGALTKDGRVDVEVMKLIVDEILPLEICFHRAFDMTRDPVEALSDIAEIGGISRVLTSGQKPKAPEGLPTLQKLFNIRQKVVDDPMWGLTIMPGSGVNGNTLPSLLETLLPLGLREIHMSGGKWISGGMAFKKSGMGMGTDKDTEWSVWRTQEDEVRTAKEIATTMYAKFASSPAT</sequence>
<dbReference type="AlphaFoldDB" id="A0A9P5TS68"/>
<dbReference type="PANTHER" id="PTHR12598:SF0">
    <property type="entry name" value="COPPER HOMEOSTASIS PROTEIN CUTC HOMOLOG"/>
    <property type="match status" value="1"/>
</dbReference>
<dbReference type="Proteomes" id="UP000724874">
    <property type="component" value="Unassembled WGS sequence"/>
</dbReference>
<protein>
    <recommendedName>
        <fullName evidence="2">Copper homeostasis protein cutC homolog</fullName>
    </recommendedName>
</protein>
<dbReference type="Pfam" id="PF03932">
    <property type="entry name" value="CutC"/>
    <property type="match status" value="1"/>
</dbReference>
<dbReference type="HAMAP" id="MF_00795">
    <property type="entry name" value="CutC"/>
    <property type="match status" value="1"/>
</dbReference>
<dbReference type="EMBL" id="JADNYJ010000007">
    <property type="protein sequence ID" value="KAF8910098.1"/>
    <property type="molecule type" value="Genomic_DNA"/>
</dbReference>
<dbReference type="OrthoDB" id="7392499at2759"/>
<comment type="caution">
    <text evidence="3">The sequence shown here is derived from an EMBL/GenBank/DDBJ whole genome shotgun (WGS) entry which is preliminary data.</text>
</comment>
<name>A0A9P5TS68_GYMJU</name>
<dbReference type="InterPro" id="IPR036822">
    <property type="entry name" value="CutC-like_dom_sf"/>
</dbReference>
<dbReference type="InterPro" id="IPR005627">
    <property type="entry name" value="CutC-like"/>
</dbReference>
<keyword evidence="4" id="KW-1185">Reference proteome</keyword>
<gene>
    <name evidence="3" type="ORF">CPB84DRAFT_1723923</name>
</gene>